<organism evidence="1">
    <name type="scientific">Anguilla anguilla</name>
    <name type="common">European freshwater eel</name>
    <name type="synonym">Muraena anguilla</name>
    <dbReference type="NCBI Taxonomy" id="7936"/>
    <lineage>
        <taxon>Eukaryota</taxon>
        <taxon>Metazoa</taxon>
        <taxon>Chordata</taxon>
        <taxon>Craniata</taxon>
        <taxon>Vertebrata</taxon>
        <taxon>Euteleostomi</taxon>
        <taxon>Actinopterygii</taxon>
        <taxon>Neopterygii</taxon>
        <taxon>Teleostei</taxon>
        <taxon>Anguilliformes</taxon>
        <taxon>Anguillidae</taxon>
        <taxon>Anguilla</taxon>
    </lineage>
</organism>
<dbReference type="AlphaFoldDB" id="A0A0E9TFZ9"/>
<reference evidence="1" key="2">
    <citation type="journal article" date="2015" name="Fish Shellfish Immunol.">
        <title>Early steps in the European eel (Anguilla anguilla)-Vibrio vulnificus interaction in the gills: Role of the RtxA13 toxin.</title>
        <authorList>
            <person name="Callol A."/>
            <person name="Pajuelo D."/>
            <person name="Ebbesson L."/>
            <person name="Teles M."/>
            <person name="MacKenzie S."/>
            <person name="Amaro C."/>
        </authorList>
    </citation>
    <scope>NUCLEOTIDE SEQUENCE</scope>
</reference>
<proteinExistence type="predicted"/>
<accession>A0A0E9TFZ9</accession>
<reference evidence="1" key="1">
    <citation type="submission" date="2014-11" db="EMBL/GenBank/DDBJ databases">
        <authorList>
            <person name="Amaro Gonzalez C."/>
        </authorList>
    </citation>
    <scope>NUCLEOTIDE SEQUENCE</scope>
</reference>
<evidence type="ECO:0000313" key="1">
    <source>
        <dbReference type="EMBL" id="JAH51815.1"/>
    </source>
</evidence>
<sequence length="42" mass="4899">MRDDERPYPQAIYGGVHGNQKGQFDAFSSQIRLDREISKQFL</sequence>
<name>A0A0E9TFZ9_ANGAN</name>
<dbReference type="EMBL" id="GBXM01056762">
    <property type="protein sequence ID" value="JAH51815.1"/>
    <property type="molecule type" value="Transcribed_RNA"/>
</dbReference>
<protein>
    <submittedName>
        <fullName evidence="1">Uncharacterized protein</fullName>
    </submittedName>
</protein>